<dbReference type="PANTHER" id="PTHR33204">
    <property type="entry name" value="TRANSCRIPTIONAL REGULATOR, MARR FAMILY"/>
    <property type="match status" value="1"/>
</dbReference>
<organism evidence="5 6">
    <name type="scientific">Gordonia hydrophobica</name>
    <dbReference type="NCBI Taxonomy" id="40516"/>
    <lineage>
        <taxon>Bacteria</taxon>
        <taxon>Bacillati</taxon>
        <taxon>Actinomycetota</taxon>
        <taxon>Actinomycetes</taxon>
        <taxon>Mycobacteriales</taxon>
        <taxon>Gordoniaceae</taxon>
        <taxon>Gordonia</taxon>
    </lineage>
</organism>
<dbReference type="InterPro" id="IPR002577">
    <property type="entry name" value="HTH_HxlR"/>
</dbReference>
<dbReference type="Gene3D" id="1.10.10.10">
    <property type="entry name" value="Winged helix-like DNA-binding domain superfamily/Winged helix DNA-binding domain"/>
    <property type="match status" value="1"/>
</dbReference>
<keyword evidence="2" id="KW-0238">DNA-binding</keyword>
<evidence type="ECO:0000256" key="3">
    <source>
        <dbReference type="ARBA" id="ARBA00023163"/>
    </source>
</evidence>
<protein>
    <submittedName>
        <fullName evidence="5">Helix-turn-helix domain-containing protein</fullName>
    </submittedName>
</protein>
<keyword evidence="6" id="KW-1185">Reference proteome</keyword>
<accession>A0ABZ2TVQ0</accession>
<dbReference type="PROSITE" id="PS51118">
    <property type="entry name" value="HTH_HXLR"/>
    <property type="match status" value="1"/>
</dbReference>
<dbReference type="RefSeq" id="WP_066165215.1">
    <property type="nucleotide sequence ID" value="NZ_CP136137.1"/>
</dbReference>
<keyword evidence="1" id="KW-0805">Transcription regulation</keyword>
<proteinExistence type="predicted"/>
<evidence type="ECO:0000256" key="2">
    <source>
        <dbReference type="ARBA" id="ARBA00023125"/>
    </source>
</evidence>
<keyword evidence="3" id="KW-0804">Transcription</keyword>
<dbReference type="SUPFAM" id="SSF46785">
    <property type="entry name" value="Winged helix' DNA-binding domain"/>
    <property type="match status" value="1"/>
</dbReference>
<gene>
    <name evidence="5" type="ORF">RVF87_10730</name>
</gene>
<dbReference type="InterPro" id="IPR036390">
    <property type="entry name" value="WH_DNA-bd_sf"/>
</dbReference>
<name>A0ABZ2TVQ0_9ACTN</name>
<sequence length="110" mass="11937">MVAFDVFAKQCPSRAVFSHVTGRWGALVLGKLSTTPQRFWELRKEVEGISDRMLTQTLKVLAGDGLVARAMSDEKPAHPEYALTPAGEAVANAVRALVDAVQDNMPEQVA</sequence>
<dbReference type="Pfam" id="PF01638">
    <property type="entry name" value="HxlR"/>
    <property type="match status" value="1"/>
</dbReference>
<dbReference type="Proteomes" id="UP001479933">
    <property type="component" value="Chromosome"/>
</dbReference>
<dbReference type="EMBL" id="CP136137">
    <property type="protein sequence ID" value="WYY05573.1"/>
    <property type="molecule type" value="Genomic_DNA"/>
</dbReference>
<feature type="domain" description="HTH hxlR-type" evidence="4">
    <location>
        <begin position="11"/>
        <end position="109"/>
    </location>
</feature>
<evidence type="ECO:0000259" key="4">
    <source>
        <dbReference type="PROSITE" id="PS51118"/>
    </source>
</evidence>
<evidence type="ECO:0000313" key="5">
    <source>
        <dbReference type="EMBL" id="WYY05573.1"/>
    </source>
</evidence>
<reference evidence="5 6" key="1">
    <citation type="journal article" date="2023" name="Virus Evol.">
        <title>Computational host range prediction-The good, the bad, and the ugly.</title>
        <authorList>
            <person name="Howell A.A."/>
            <person name="Versoza C.J."/>
            <person name="Pfeifer S.P."/>
        </authorList>
    </citation>
    <scope>NUCLEOTIDE SEQUENCE [LARGE SCALE GENOMIC DNA]</scope>
    <source>
        <strain evidence="5 6">1610/1b</strain>
    </source>
</reference>
<dbReference type="PANTHER" id="PTHR33204:SF37">
    <property type="entry name" value="HTH-TYPE TRANSCRIPTIONAL REGULATOR YODB"/>
    <property type="match status" value="1"/>
</dbReference>
<dbReference type="InterPro" id="IPR036388">
    <property type="entry name" value="WH-like_DNA-bd_sf"/>
</dbReference>
<evidence type="ECO:0000256" key="1">
    <source>
        <dbReference type="ARBA" id="ARBA00023015"/>
    </source>
</evidence>
<evidence type="ECO:0000313" key="6">
    <source>
        <dbReference type="Proteomes" id="UP001479933"/>
    </source>
</evidence>